<feature type="region of interest" description="Disordered" evidence="1">
    <location>
        <begin position="378"/>
        <end position="399"/>
    </location>
</feature>
<dbReference type="OrthoDB" id="3267100at2759"/>
<reference evidence="2 3" key="1">
    <citation type="journal article" date="2019" name="Nat. Ecol. Evol.">
        <title>Megaphylogeny resolves global patterns of mushroom evolution.</title>
        <authorList>
            <person name="Varga T."/>
            <person name="Krizsan K."/>
            <person name="Foldi C."/>
            <person name="Dima B."/>
            <person name="Sanchez-Garcia M."/>
            <person name="Sanchez-Ramirez S."/>
            <person name="Szollosi G.J."/>
            <person name="Szarkandi J.G."/>
            <person name="Papp V."/>
            <person name="Albert L."/>
            <person name="Andreopoulos W."/>
            <person name="Angelini C."/>
            <person name="Antonin V."/>
            <person name="Barry K.W."/>
            <person name="Bougher N.L."/>
            <person name="Buchanan P."/>
            <person name="Buyck B."/>
            <person name="Bense V."/>
            <person name="Catcheside P."/>
            <person name="Chovatia M."/>
            <person name="Cooper J."/>
            <person name="Damon W."/>
            <person name="Desjardin D."/>
            <person name="Finy P."/>
            <person name="Geml J."/>
            <person name="Haridas S."/>
            <person name="Hughes K."/>
            <person name="Justo A."/>
            <person name="Karasinski D."/>
            <person name="Kautmanova I."/>
            <person name="Kiss B."/>
            <person name="Kocsube S."/>
            <person name="Kotiranta H."/>
            <person name="LaButti K.M."/>
            <person name="Lechner B.E."/>
            <person name="Liimatainen K."/>
            <person name="Lipzen A."/>
            <person name="Lukacs Z."/>
            <person name="Mihaltcheva S."/>
            <person name="Morgado L.N."/>
            <person name="Niskanen T."/>
            <person name="Noordeloos M.E."/>
            <person name="Ohm R.A."/>
            <person name="Ortiz-Santana B."/>
            <person name="Ovrebo C."/>
            <person name="Racz N."/>
            <person name="Riley R."/>
            <person name="Savchenko A."/>
            <person name="Shiryaev A."/>
            <person name="Soop K."/>
            <person name="Spirin V."/>
            <person name="Szebenyi C."/>
            <person name="Tomsovsky M."/>
            <person name="Tulloss R.E."/>
            <person name="Uehling J."/>
            <person name="Grigoriev I.V."/>
            <person name="Vagvolgyi C."/>
            <person name="Papp T."/>
            <person name="Martin F.M."/>
            <person name="Miettinen O."/>
            <person name="Hibbett D.S."/>
            <person name="Nagy L.G."/>
        </authorList>
    </citation>
    <scope>NUCLEOTIDE SEQUENCE [LARGE SCALE GENOMIC DNA]</scope>
    <source>
        <strain evidence="2 3">OMC1185</strain>
    </source>
</reference>
<accession>A0A5C3MY23</accession>
<evidence type="ECO:0008006" key="4">
    <source>
        <dbReference type="Google" id="ProtNLM"/>
    </source>
</evidence>
<evidence type="ECO:0000313" key="3">
    <source>
        <dbReference type="Proteomes" id="UP000305948"/>
    </source>
</evidence>
<organism evidence="2 3">
    <name type="scientific">Heliocybe sulcata</name>
    <dbReference type="NCBI Taxonomy" id="5364"/>
    <lineage>
        <taxon>Eukaryota</taxon>
        <taxon>Fungi</taxon>
        <taxon>Dikarya</taxon>
        <taxon>Basidiomycota</taxon>
        <taxon>Agaricomycotina</taxon>
        <taxon>Agaricomycetes</taxon>
        <taxon>Gloeophyllales</taxon>
        <taxon>Gloeophyllaceae</taxon>
        <taxon>Heliocybe</taxon>
    </lineage>
</organism>
<dbReference type="Proteomes" id="UP000305948">
    <property type="component" value="Unassembled WGS sequence"/>
</dbReference>
<feature type="region of interest" description="Disordered" evidence="1">
    <location>
        <begin position="293"/>
        <end position="328"/>
    </location>
</feature>
<name>A0A5C3MY23_9AGAM</name>
<sequence>MNVNPELVSLRLGREANAVSLDIPIDIVTRLCVRPMKYLKYLGWSILDIPGELHSVSEGLVVEDSAQLIPGATYIYDVDNLANAKPVNFKVANKRTESRTQTSQRDNFRETLSERDRGCCIFTAVSPTAGTRAVHIIPFARGEKWLQEILMHRSYSRMEDVPLEDVHLNHSVNGFMASPIVHHLIGSRRAAVLQVPNCMLSEDDVRQELHPNWKKVRYTHGVGVKHYIFQWLDFNGQDADVETATILPNCILAAFPGDPREPQPSPLLLHYIYGCTVLRLWGRNTELLANSPNFVHSPPPTPRMVGPPQSGVGHGKAIASGSSGEKQDDAQWYMMESGAVLKARRFRNFDSVMDLVCELSLRSKPEVRRAIEAEKQEWESRMQSWVEGVDSNEPPEDPQ</sequence>
<protein>
    <recommendedName>
        <fullName evidence="4">HNH nuclease domain-containing protein</fullName>
    </recommendedName>
</protein>
<evidence type="ECO:0000313" key="2">
    <source>
        <dbReference type="EMBL" id="TFK46381.1"/>
    </source>
</evidence>
<gene>
    <name evidence="2" type="ORF">OE88DRAFT_1667712</name>
</gene>
<evidence type="ECO:0000256" key="1">
    <source>
        <dbReference type="SAM" id="MobiDB-lite"/>
    </source>
</evidence>
<proteinExistence type="predicted"/>
<dbReference type="EMBL" id="ML213530">
    <property type="protein sequence ID" value="TFK46381.1"/>
    <property type="molecule type" value="Genomic_DNA"/>
</dbReference>
<dbReference type="AlphaFoldDB" id="A0A5C3MY23"/>
<keyword evidence="3" id="KW-1185">Reference proteome</keyword>